<dbReference type="AlphaFoldDB" id="T0Z4G5"/>
<reference evidence="1" key="1">
    <citation type="submission" date="2013-08" db="EMBL/GenBank/DDBJ databases">
        <authorList>
            <person name="Mendez C."/>
            <person name="Richter M."/>
            <person name="Ferrer M."/>
            <person name="Sanchez J."/>
        </authorList>
    </citation>
    <scope>NUCLEOTIDE SEQUENCE</scope>
</reference>
<evidence type="ECO:0000313" key="1">
    <source>
        <dbReference type="EMBL" id="EQD42881.1"/>
    </source>
</evidence>
<organism evidence="1">
    <name type="scientific">mine drainage metagenome</name>
    <dbReference type="NCBI Taxonomy" id="410659"/>
    <lineage>
        <taxon>unclassified sequences</taxon>
        <taxon>metagenomes</taxon>
        <taxon>ecological metagenomes</taxon>
    </lineage>
</organism>
<reference evidence="1" key="2">
    <citation type="journal article" date="2014" name="ISME J.">
        <title>Microbial stratification in low pH oxic and suboxic macroscopic growths along an acid mine drainage.</title>
        <authorList>
            <person name="Mendez-Garcia C."/>
            <person name="Mesa V."/>
            <person name="Sprenger R.R."/>
            <person name="Richter M."/>
            <person name="Diez M.S."/>
            <person name="Solano J."/>
            <person name="Bargiela R."/>
            <person name="Golyshina O.V."/>
            <person name="Manteca A."/>
            <person name="Ramos J.L."/>
            <person name="Gallego J.R."/>
            <person name="Llorente I."/>
            <person name="Martins Dos Santos V.A."/>
            <person name="Jensen O.N."/>
            <person name="Pelaez A.I."/>
            <person name="Sanchez J."/>
            <person name="Ferrer M."/>
        </authorList>
    </citation>
    <scope>NUCLEOTIDE SEQUENCE</scope>
</reference>
<comment type="caution">
    <text evidence="1">The sequence shown here is derived from an EMBL/GenBank/DDBJ whole genome shotgun (WGS) entry which is preliminary data.</text>
</comment>
<dbReference type="EMBL" id="AUZZ01007311">
    <property type="protein sequence ID" value="EQD42881.1"/>
    <property type="molecule type" value="Genomic_DNA"/>
</dbReference>
<proteinExistence type="predicted"/>
<protein>
    <recommendedName>
        <fullName evidence="2">Transcriptional regulator</fullName>
    </recommendedName>
</protein>
<gene>
    <name evidence="1" type="ORF">B2A_10135</name>
</gene>
<name>T0Z4G5_9ZZZZ</name>
<accession>T0Z4G5</accession>
<sequence>MDSKDLINRLIALGLPVFSLETIGSIMQKPIGYTRLYANRLCKRGIIDKVENGMYCLPGTDEYTIASRIIPYSYITSYAALDYYGLTSQTTTELQVVSFKYHRHMKLANYKVRFTRVKRDFVYGYSPIFNGPVFAEPEKIFVDDIYLHRKQYYSEEFESAIRRGKLNINRFKEYAMRSGDNAVIRMAGHYLEAYGIASDNMPESGLRASLRISNSGKPGGK</sequence>
<evidence type="ECO:0008006" key="2">
    <source>
        <dbReference type="Google" id="ProtNLM"/>
    </source>
</evidence>